<name>A0A645C3E2_9ZZZZ</name>
<organism evidence="5">
    <name type="scientific">bioreactor metagenome</name>
    <dbReference type="NCBI Taxonomy" id="1076179"/>
    <lineage>
        <taxon>unclassified sequences</taxon>
        <taxon>metagenomes</taxon>
        <taxon>ecological metagenomes</taxon>
    </lineage>
</organism>
<dbReference type="Gene3D" id="3.40.1370.10">
    <property type="match status" value="1"/>
</dbReference>
<protein>
    <submittedName>
        <fullName evidence="5">50S ribosomal protein L4</fullName>
    </submittedName>
</protein>
<dbReference type="InterPro" id="IPR002136">
    <property type="entry name" value="Ribosomal_uL4"/>
</dbReference>
<comment type="similarity">
    <text evidence="1">Belongs to the universal ribosomal protein uL4 family.</text>
</comment>
<dbReference type="GO" id="GO:0005840">
    <property type="term" value="C:ribosome"/>
    <property type="evidence" value="ECO:0007669"/>
    <property type="project" value="UniProtKB-KW"/>
</dbReference>
<dbReference type="AlphaFoldDB" id="A0A645C3E2"/>
<comment type="caution">
    <text evidence="5">The sequence shown here is derived from an EMBL/GenBank/DDBJ whole genome shotgun (WGS) entry which is preliminary data.</text>
</comment>
<dbReference type="PANTHER" id="PTHR10746">
    <property type="entry name" value="50S RIBOSOMAL PROTEIN L4"/>
    <property type="match status" value="1"/>
</dbReference>
<accession>A0A645C3E2</accession>
<reference evidence="5" key="1">
    <citation type="submission" date="2019-08" db="EMBL/GenBank/DDBJ databases">
        <authorList>
            <person name="Kucharzyk K."/>
            <person name="Murdoch R.W."/>
            <person name="Higgins S."/>
            <person name="Loffler F."/>
        </authorList>
    </citation>
    <scope>NUCLEOTIDE SEQUENCE</scope>
</reference>
<sequence length="210" mass="23040">MQLAIIDLTGKNEKVRVSDALFVEESNPALLAQAVRAYLSNLRQGTSSTKTRSEVNRTKKKWFKQKGTGNARHGARTPNIFVGGGVSHGPRGNANWTKSLTDKEKLLSLKNALTMQKDQLFLSKDVSSLNGKTKEAAQLLAQVAKDGEKVLVVLAKAAEMPYRSLNNLENVLMVTASRVNALHVAMADKIIVEYTALKVLEDRLVALKKK</sequence>
<keyword evidence="2 5" id="KW-0689">Ribosomal protein</keyword>
<dbReference type="GO" id="GO:1990904">
    <property type="term" value="C:ribonucleoprotein complex"/>
    <property type="evidence" value="ECO:0007669"/>
    <property type="project" value="UniProtKB-KW"/>
</dbReference>
<evidence type="ECO:0000256" key="1">
    <source>
        <dbReference type="ARBA" id="ARBA00010528"/>
    </source>
</evidence>
<dbReference type="Pfam" id="PF00573">
    <property type="entry name" value="Ribosomal_L4"/>
    <property type="match status" value="1"/>
</dbReference>
<evidence type="ECO:0000256" key="4">
    <source>
        <dbReference type="SAM" id="MobiDB-lite"/>
    </source>
</evidence>
<dbReference type="PANTHER" id="PTHR10746:SF6">
    <property type="entry name" value="LARGE RIBOSOMAL SUBUNIT PROTEIN UL4M"/>
    <property type="match status" value="1"/>
</dbReference>
<dbReference type="SUPFAM" id="SSF52166">
    <property type="entry name" value="Ribosomal protein L4"/>
    <property type="match status" value="1"/>
</dbReference>
<gene>
    <name evidence="5" type="primary">rplD_35</name>
    <name evidence="5" type="ORF">SDC9_118849</name>
</gene>
<dbReference type="InterPro" id="IPR013005">
    <property type="entry name" value="Ribosomal_uL4-like"/>
</dbReference>
<evidence type="ECO:0000313" key="5">
    <source>
        <dbReference type="EMBL" id="MPM71878.1"/>
    </source>
</evidence>
<dbReference type="InterPro" id="IPR023574">
    <property type="entry name" value="Ribosomal_uL4_dom_sf"/>
</dbReference>
<dbReference type="NCBIfam" id="TIGR03953">
    <property type="entry name" value="rplD_bact"/>
    <property type="match status" value="1"/>
</dbReference>
<dbReference type="EMBL" id="VSSQ01024390">
    <property type="protein sequence ID" value="MPM71878.1"/>
    <property type="molecule type" value="Genomic_DNA"/>
</dbReference>
<evidence type="ECO:0000256" key="3">
    <source>
        <dbReference type="ARBA" id="ARBA00023274"/>
    </source>
</evidence>
<dbReference type="GO" id="GO:0003735">
    <property type="term" value="F:structural constituent of ribosome"/>
    <property type="evidence" value="ECO:0007669"/>
    <property type="project" value="InterPro"/>
</dbReference>
<proteinExistence type="inferred from homology"/>
<feature type="region of interest" description="Disordered" evidence="4">
    <location>
        <begin position="64"/>
        <end position="88"/>
    </location>
</feature>
<keyword evidence="3" id="KW-0687">Ribonucleoprotein</keyword>
<dbReference type="GO" id="GO:0006412">
    <property type="term" value="P:translation"/>
    <property type="evidence" value="ECO:0007669"/>
    <property type="project" value="InterPro"/>
</dbReference>
<evidence type="ECO:0000256" key="2">
    <source>
        <dbReference type="ARBA" id="ARBA00022980"/>
    </source>
</evidence>